<evidence type="ECO:0000256" key="2">
    <source>
        <dbReference type="SAM" id="Phobius"/>
    </source>
</evidence>
<feature type="transmembrane region" description="Helical" evidence="2">
    <location>
        <begin position="229"/>
        <end position="248"/>
    </location>
</feature>
<keyword evidence="2" id="KW-0812">Transmembrane</keyword>
<dbReference type="Proteomes" id="UP000311382">
    <property type="component" value="Unassembled WGS sequence"/>
</dbReference>
<comment type="caution">
    <text evidence="3">The sequence shown here is derived from an EMBL/GenBank/DDBJ whole genome shotgun (WGS) entry which is preliminary data.</text>
</comment>
<feature type="transmembrane region" description="Helical" evidence="2">
    <location>
        <begin position="183"/>
        <end position="209"/>
    </location>
</feature>
<sequence length="427" mass="44498">MSARTANGLFLGVGLLFALMNTGIGVSTTVATGRLFEQYLELRSALVALQQSLDGRIPAFVDLIALQPAGESFLTAANAARTATIVQGALSPVFLVVVLAVNLGGLALARRMRRQIKDSIDLLAYADPDGAFEKVPRGGSKMRQKAEARSVRRLAQRKHGEGPTAATIQAGRVLALQAAVADLVALTSFIAFVCLCLFAPMILIAYSAASDKLIEGVFGYVESTAMLSQWIYTTAVTVSLAYLLWNALRRRECVADSELAASAGSDIVATALPVFVSIGGHRRTKARHAEASASAPGQGLVEVGLAGETSSADPVSPDKVSLPGVEGKARPRPSQPNRTPAAPVDVAERGKSSAGGGRSGWFGWRRSSPPRQPSTASSVLVTVETSQVCEEDELGARSDGEAVPAGGAGDSRTGQRAALSRILTAFG</sequence>
<feature type="region of interest" description="Disordered" evidence="1">
    <location>
        <begin position="308"/>
        <end position="415"/>
    </location>
</feature>
<proteinExistence type="predicted"/>
<feature type="compositionally biased region" description="Polar residues" evidence="1">
    <location>
        <begin position="373"/>
        <end position="388"/>
    </location>
</feature>
<accession>A0A5C5G779</accession>
<reference evidence="3 4" key="1">
    <citation type="submission" date="2019-03" db="EMBL/GenBank/DDBJ databases">
        <title>Rhodosporidium diobovatum UCD-FST 08-225 genome sequencing, assembly, and annotation.</title>
        <authorList>
            <person name="Fakankun I.U."/>
            <person name="Fristensky B."/>
            <person name="Levin D.B."/>
        </authorList>
    </citation>
    <scope>NUCLEOTIDE SEQUENCE [LARGE SCALE GENOMIC DNA]</scope>
    <source>
        <strain evidence="3 4">UCD-FST 08-225</strain>
    </source>
</reference>
<name>A0A5C5G779_9BASI</name>
<evidence type="ECO:0000313" key="3">
    <source>
        <dbReference type="EMBL" id="TNY23721.1"/>
    </source>
</evidence>
<dbReference type="EMBL" id="SOZI01000008">
    <property type="protein sequence ID" value="TNY23721.1"/>
    <property type="molecule type" value="Genomic_DNA"/>
</dbReference>
<evidence type="ECO:0000313" key="4">
    <source>
        <dbReference type="Proteomes" id="UP000311382"/>
    </source>
</evidence>
<evidence type="ECO:0008006" key="5">
    <source>
        <dbReference type="Google" id="ProtNLM"/>
    </source>
</evidence>
<keyword evidence="2" id="KW-1133">Transmembrane helix</keyword>
<evidence type="ECO:0000256" key="1">
    <source>
        <dbReference type="SAM" id="MobiDB-lite"/>
    </source>
</evidence>
<feature type="transmembrane region" description="Helical" evidence="2">
    <location>
        <begin position="89"/>
        <end position="109"/>
    </location>
</feature>
<dbReference type="AlphaFoldDB" id="A0A5C5G779"/>
<keyword evidence="2" id="KW-0472">Membrane</keyword>
<gene>
    <name evidence="3" type="ORF">DMC30DRAFT_277435</name>
</gene>
<keyword evidence="4" id="KW-1185">Reference proteome</keyword>
<protein>
    <recommendedName>
        <fullName evidence="5">Proteophosphoglycan ppg4</fullName>
    </recommendedName>
</protein>
<organism evidence="3 4">
    <name type="scientific">Rhodotorula diobovata</name>
    <dbReference type="NCBI Taxonomy" id="5288"/>
    <lineage>
        <taxon>Eukaryota</taxon>
        <taxon>Fungi</taxon>
        <taxon>Dikarya</taxon>
        <taxon>Basidiomycota</taxon>
        <taxon>Pucciniomycotina</taxon>
        <taxon>Microbotryomycetes</taxon>
        <taxon>Sporidiobolales</taxon>
        <taxon>Sporidiobolaceae</taxon>
        <taxon>Rhodotorula</taxon>
    </lineage>
</organism>